<dbReference type="EMBL" id="JAWJWE010000001">
    <property type="protein sequence ID" value="KAK6644911.1"/>
    <property type="molecule type" value="Genomic_DNA"/>
</dbReference>
<dbReference type="Proteomes" id="UP001372834">
    <property type="component" value="Unassembled WGS sequence"/>
</dbReference>
<name>A0AAN8SHI4_POLSC</name>
<evidence type="ECO:0000313" key="1">
    <source>
        <dbReference type="EMBL" id="KAK6644911.1"/>
    </source>
</evidence>
<proteinExistence type="predicted"/>
<evidence type="ECO:0000313" key="2">
    <source>
        <dbReference type="Proteomes" id="UP001372834"/>
    </source>
</evidence>
<sequence>MPCSSGHETKLKLKSERETLEEDLIKRELILENGGRLGMLGPSVCQLEKVKREVTKREGKKKVKERGLFVEIVRGKESLNELERAVRDVGKVKGKCT</sequence>
<dbReference type="AlphaFoldDB" id="A0AAN8SHI4"/>
<gene>
    <name evidence="1" type="ORF">RUM43_001187</name>
</gene>
<reference evidence="1 2" key="1">
    <citation type="submission" date="2023-10" db="EMBL/GenBank/DDBJ databases">
        <title>Genomes of two closely related lineages of the louse Polyplax serrata with different host specificities.</title>
        <authorList>
            <person name="Martinu J."/>
            <person name="Tarabai H."/>
            <person name="Stefka J."/>
            <person name="Hypsa V."/>
        </authorList>
    </citation>
    <scope>NUCLEOTIDE SEQUENCE [LARGE SCALE GENOMIC DNA]</scope>
    <source>
        <strain evidence="1">HR10_N</strain>
    </source>
</reference>
<comment type="caution">
    <text evidence="1">The sequence shown here is derived from an EMBL/GenBank/DDBJ whole genome shotgun (WGS) entry which is preliminary data.</text>
</comment>
<organism evidence="1 2">
    <name type="scientific">Polyplax serrata</name>
    <name type="common">Common mouse louse</name>
    <dbReference type="NCBI Taxonomy" id="468196"/>
    <lineage>
        <taxon>Eukaryota</taxon>
        <taxon>Metazoa</taxon>
        <taxon>Ecdysozoa</taxon>
        <taxon>Arthropoda</taxon>
        <taxon>Hexapoda</taxon>
        <taxon>Insecta</taxon>
        <taxon>Pterygota</taxon>
        <taxon>Neoptera</taxon>
        <taxon>Paraneoptera</taxon>
        <taxon>Psocodea</taxon>
        <taxon>Troctomorpha</taxon>
        <taxon>Phthiraptera</taxon>
        <taxon>Anoplura</taxon>
        <taxon>Polyplacidae</taxon>
        <taxon>Polyplax</taxon>
    </lineage>
</organism>
<accession>A0AAN8SHI4</accession>
<protein>
    <submittedName>
        <fullName evidence="1">Uncharacterized protein</fullName>
    </submittedName>
</protein>